<dbReference type="GO" id="GO:0005829">
    <property type="term" value="C:cytosol"/>
    <property type="evidence" value="ECO:0007669"/>
    <property type="project" value="TreeGrafter"/>
</dbReference>
<dbReference type="CDD" id="cd17574">
    <property type="entry name" value="REC_OmpR"/>
    <property type="match status" value="1"/>
</dbReference>
<evidence type="ECO:0000256" key="2">
    <source>
        <dbReference type="ARBA" id="ARBA00023012"/>
    </source>
</evidence>
<dbReference type="PROSITE" id="PS51755">
    <property type="entry name" value="OMPR_PHOB"/>
    <property type="match status" value="1"/>
</dbReference>
<dbReference type="InterPro" id="IPR016032">
    <property type="entry name" value="Sig_transdc_resp-reg_C-effctor"/>
</dbReference>
<dbReference type="EMBL" id="WACR01000005">
    <property type="protein sequence ID" value="KAB1064428.1"/>
    <property type="molecule type" value="Genomic_DNA"/>
</dbReference>
<feature type="DNA-binding region" description="OmpR/PhoB-type" evidence="7">
    <location>
        <begin position="130"/>
        <end position="230"/>
    </location>
</feature>
<accession>A0A6N6M8U0</accession>
<evidence type="ECO:0000256" key="5">
    <source>
        <dbReference type="ARBA" id="ARBA00023163"/>
    </source>
</evidence>
<dbReference type="InterPro" id="IPR001789">
    <property type="entry name" value="Sig_transdc_resp-reg_receiver"/>
</dbReference>
<organism evidence="10 11">
    <name type="scientific">Salibacter halophilus</name>
    <dbReference type="NCBI Taxonomy" id="1803916"/>
    <lineage>
        <taxon>Bacteria</taxon>
        <taxon>Pseudomonadati</taxon>
        <taxon>Bacteroidota</taxon>
        <taxon>Flavobacteriia</taxon>
        <taxon>Flavobacteriales</taxon>
        <taxon>Salibacteraceae</taxon>
        <taxon>Salibacter</taxon>
    </lineage>
</organism>
<evidence type="ECO:0000256" key="6">
    <source>
        <dbReference type="PROSITE-ProRule" id="PRU00169"/>
    </source>
</evidence>
<reference evidence="10 11" key="1">
    <citation type="submission" date="2019-09" db="EMBL/GenBank/DDBJ databases">
        <title>Genomes of Cryomorphaceae.</title>
        <authorList>
            <person name="Bowman J.P."/>
        </authorList>
    </citation>
    <scope>NUCLEOTIDE SEQUENCE [LARGE SCALE GENOMIC DNA]</scope>
    <source>
        <strain evidence="10 11">KCTC 52047</strain>
    </source>
</reference>
<dbReference type="CDD" id="cd00383">
    <property type="entry name" value="trans_reg_C"/>
    <property type="match status" value="1"/>
</dbReference>
<dbReference type="PANTHER" id="PTHR48111:SF21">
    <property type="entry name" value="DNA-BINDING DUAL MASTER TRANSCRIPTIONAL REGULATOR RPAA"/>
    <property type="match status" value="1"/>
</dbReference>
<dbReference type="GO" id="GO:0000976">
    <property type="term" value="F:transcription cis-regulatory region binding"/>
    <property type="evidence" value="ECO:0007669"/>
    <property type="project" value="TreeGrafter"/>
</dbReference>
<evidence type="ECO:0000313" key="11">
    <source>
        <dbReference type="Proteomes" id="UP000435357"/>
    </source>
</evidence>
<feature type="modified residue" description="4-aspartylphosphate" evidence="6">
    <location>
        <position position="53"/>
    </location>
</feature>
<dbReference type="GO" id="GO:0032993">
    <property type="term" value="C:protein-DNA complex"/>
    <property type="evidence" value="ECO:0007669"/>
    <property type="project" value="TreeGrafter"/>
</dbReference>
<sequence length="231" mass="26754">MSKRVLVVEDEEHILEGLVLNLELEGYDVTTATDGEEAVDRFKQERFDVIVLDVMLPKMDGFAVCETIRLENRQVPILFLTAKDGGQDRVQGLKIGADDYLTKPFNLEEFLLRVNKLVERTTSRSEPEQRSVYSFGPNEVNFSSFQIKTHDGQSKQITAREAKLLQLLINHKDEVVSREQILEKVWGYDVFPSTRTIDNFILNFRKYFEENPRKPKFFHSVRGVGYRFTTG</sequence>
<dbReference type="Gene3D" id="3.40.50.2300">
    <property type="match status" value="1"/>
</dbReference>
<keyword evidence="1 6" id="KW-0597">Phosphoprotein</keyword>
<dbReference type="Proteomes" id="UP000435357">
    <property type="component" value="Unassembled WGS sequence"/>
</dbReference>
<protein>
    <submittedName>
        <fullName evidence="10">Response regulator transcription factor</fullName>
    </submittedName>
</protein>
<dbReference type="InterPro" id="IPR001867">
    <property type="entry name" value="OmpR/PhoB-type_DNA-bd"/>
</dbReference>
<dbReference type="RefSeq" id="WP_151167589.1">
    <property type="nucleotide sequence ID" value="NZ_WACR01000005.1"/>
</dbReference>
<feature type="domain" description="OmpR/PhoB-type" evidence="9">
    <location>
        <begin position="130"/>
        <end position="230"/>
    </location>
</feature>
<evidence type="ECO:0000256" key="3">
    <source>
        <dbReference type="ARBA" id="ARBA00023015"/>
    </source>
</evidence>
<comment type="caution">
    <text evidence="10">The sequence shown here is derived from an EMBL/GenBank/DDBJ whole genome shotgun (WGS) entry which is preliminary data.</text>
</comment>
<feature type="domain" description="Response regulatory" evidence="8">
    <location>
        <begin position="4"/>
        <end position="118"/>
    </location>
</feature>
<dbReference type="AlphaFoldDB" id="A0A6N6M8U0"/>
<evidence type="ECO:0000256" key="1">
    <source>
        <dbReference type="ARBA" id="ARBA00022553"/>
    </source>
</evidence>
<keyword evidence="5" id="KW-0804">Transcription</keyword>
<evidence type="ECO:0000256" key="7">
    <source>
        <dbReference type="PROSITE-ProRule" id="PRU01091"/>
    </source>
</evidence>
<keyword evidence="2" id="KW-0902">Two-component regulatory system</keyword>
<dbReference type="PROSITE" id="PS50110">
    <property type="entry name" value="RESPONSE_REGULATORY"/>
    <property type="match status" value="1"/>
</dbReference>
<keyword evidence="11" id="KW-1185">Reference proteome</keyword>
<dbReference type="Pfam" id="PF00072">
    <property type="entry name" value="Response_reg"/>
    <property type="match status" value="1"/>
</dbReference>
<dbReference type="InterPro" id="IPR039420">
    <property type="entry name" value="WalR-like"/>
</dbReference>
<dbReference type="SMART" id="SM00862">
    <property type="entry name" value="Trans_reg_C"/>
    <property type="match status" value="1"/>
</dbReference>
<dbReference type="FunFam" id="3.40.50.2300:FF:000001">
    <property type="entry name" value="DNA-binding response regulator PhoB"/>
    <property type="match status" value="1"/>
</dbReference>
<dbReference type="InterPro" id="IPR036388">
    <property type="entry name" value="WH-like_DNA-bd_sf"/>
</dbReference>
<dbReference type="GO" id="GO:0006355">
    <property type="term" value="P:regulation of DNA-templated transcription"/>
    <property type="evidence" value="ECO:0007669"/>
    <property type="project" value="InterPro"/>
</dbReference>
<dbReference type="GO" id="GO:0000156">
    <property type="term" value="F:phosphorelay response regulator activity"/>
    <property type="evidence" value="ECO:0007669"/>
    <property type="project" value="TreeGrafter"/>
</dbReference>
<dbReference type="OrthoDB" id="9790442at2"/>
<evidence type="ECO:0000259" key="8">
    <source>
        <dbReference type="PROSITE" id="PS50110"/>
    </source>
</evidence>
<keyword evidence="4 7" id="KW-0238">DNA-binding</keyword>
<gene>
    <name evidence="10" type="ORF">F3059_06935</name>
</gene>
<dbReference type="Gene3D" id="6.10.250.690">
    <property type="match status" value="1"/>
</dbReference>
<dbReference type="InterPro" id="IPR011006">
    <property type="entry name" value="CheY-like_superfamily"/>
</dbReference>
<dbReference type="PANTHER" id="PTHR48111">
    <property type="entry name" value="REGULATOR OF RPOS"/>
    <property type="match status" value="1"/>
</dbReference>
<evidence type="ECO:0000259" key="9">
    <source>
        <dbReference type="PROSITE" id="PS51755"/>
    </source>
</evidence>
<dbReference type="SMART" id="SM00448">
    <property type="entry name" value="REC"/>
    <property type="match status" value="1"/>
</dbReference>
<dbReference type="Gene3D" id="1.10.10.10">
    <property type="entry name" value="Winged helix-like DNA-binding domain superfamily/Winged helix DNA-binding domain"/>
    <property type="match status" value="1"/>
</dbReference>
<evidence type="ECO:0000313" key="10">
    <source>
        <dbReference type="EMBL" id="KAB1064428.1"/>
    </source>
</evidence>
<evidence type="ECO:0000256" key="4">
    <source>
        <dbReference type="ARBA" id="ARBA00023125"/>
    </source>
</evidence>
<keyword evidence="3" id="KW-0805">Transcription regulation</keyword>
<dbReference type="SUPFAM" id="SSF52172">
    <property type="entry name" value="CheY-like"/>
    <property type="match status" value="1"/>
</dbReference>
<name>A0A6N6M8U0_9FLAO</name>
<dbReference type="SUPFAM" id="SSF46894">
    <property type="entry name" value="C-terminal effector domain of the bipartite response regulators"/>
    <property type="match status" value="1"/>
</dbReference>
<proteinExistence type="predicted"/>
<dbReference type="Pfam" id="PF00486">
    <property type="entry name" value="Trans_reg_C"/>
    <property type="match status" value="1"/>
</dbReference>